<dbReference type="GO" id="GO:0016020">
    <property type="term" value="C:membrane"/>
    <property type="evidence" value="ECO:0007669"/>
    <property type="project" value="UniProtKB-SubCell"/>
</dbReference>
<evidence type="ECO:0000256" key="1">
    <source>
        <dbReference type="ARBA" id="ARBA00004141"/>
    </source>
</evidence>
<dbReference type="SMART" id="SM00165">
    <property type="entry name" value="UBA"/>
    <property type="match status" value="1"/>
</dbReference>
<keyword evidence="3 5" id="KW-1133">Transmembrane helix</keyword>
<dbReference type="Pfam" id="PF00627">
    <property type="entry name" value="UBA"/>
    <property type="match status" value="1"/>
</dbReference>
<dbReference type="OrthoDB" id="272778at2759"/>
<protein>
    <recommendedName>
        <fullName evidence="6">UBA domain-containing protein</fullName>
    </recommendedName>
</protein>
<accession>A0A8K1CR85</accession>
<dbReference type="SUPFAM" id="SSF144091">
    <property type="entry name" value="Rhomboid-like"/>
    <property type="match status" value="1"/>
</dbReference>
<gene>
    <name evidence="7" type="ORF">Poli38472_007796</name>
</gene>
<dbReference type="PANTHER" id="PTHR43066">
    <property type="entry name" value="RHOMBOID-RELATED PROTEIN"/>
    <property type="match status" value="1"/>
</dbReference>
<evidence type="ECO:0000256" key="3">
    <source>
        <dbReference type="ARBA" id="ARBA00022989"/>
    </source>
</evidence>
<feature type="transmembrane region" description="Helical" evidence="5">
    <location>
        <begin position="12"/>
        <end position="33"/>
    </location>
</feature>
<dbReference type="InterPro" id="IPR035952">
    <property type="entry name" value="Rhomboid-like_sf"/>
</dbReference>
<evidence type="ECO:0000259" key="6">
    <source>
        <dbReference type="PROSITE" id="PS50030"/>
    </source>
</evidence>
<dbReference type="Gene3D" id="1.10.8.10">
    <property type="entry name" value="DNA helicase RuvA subunit, C-terminal domain"/>
    <property type="match status" value="1"/>
</dbReference>
<dbReference type="EMBL" id="SPLM01000003">
    <property type="protein sequence ID" value="TMW68124.1"/>
    <property type="molecule type" value="Genomic_DNA"/>
</dbReference>
<sequence length="322" mass="35367">MHGDLRGFYGAPVTYALSMTVGAASSATVLFNYGRFFKLDRELVVRHGHLWRLFSSQLAFHHGLAAAFGIYIIFQYRVLERQMGSRKFGSLLFFVLFITAALQMSALLSLPMMLARRLPPGPYALLGALTIFYLKFVPRLQPKAYSLLGLHLSDKSSTYFLLLVILARNPRTLLAFLPGMFLGVLFSSTPLSKLRLPSFVCTILSIFHPFFEVVPASLIAQQRQRRLLEVQRRLAMRNQNQNGAAAGADAQGFRDQLLPGAGGVAPGVGGGMMPPRMVATPPSEDAIQQLLALGFDRERAIAALQATDNNVEAAANRLLNGL</sequence>
<evidence type="ECO:0000313" key="7">
    <source>
        <dbReference type="EMBL" id="TMW68124.1"/>
    </source>
</evidence>
<reference evidence="7" key="1">
    <citation type="submission" date="2019-03" db="EMBL/GenBank/DDBJ databases">
        <title>Long read genome sequence of the mycoparasitic Pythium oligandrum ATCC 38472 isolated from sugarbeet rhizosphere.</title>
        <authorList>
            <person name="Gaulin E."/>
        </authorList>
    </citation>
    <scope>NUCLEOTIDE SEQUENCE</scope>
    <source>
        <strain evidence="7">ATCC 38472_TT</strain>
    </source>
</reference>
<name>A0A8K1CR85_PYTOL</name>
<feature type="transmembrane region" description="Helical" evidence="5">
    <location>
        <begin position="91"/>
        <end position="114"/>
    </location>
</feature>
<dbReference type="FunFam" id="1.10.8.10:FF:000003">
    <property type="entry name" value="UV excision repair protein RAD23 homolog"/>
    <property type="match status" value="1"/>
</dbReference>
<feature type="domain" description="UBA" evidence="6">
    <location>
        <begin position="281"/>
        <end position="321"/>
    </location>
</feature>
<feature type="transmembrane region" description="Helical" evidence="5">
    <location>
        <begin position="120"/>
        <end position="138"/>
    </location>
</feature>
<organism evidence="7 8">
    <name type="scientific">Pythium oligandrum</name>
    <name type="common">Mycoparasitic fungus</name>
    <dbReference type="NCBI Taxonomy" id="41045"/>
    <lineage>
        <taxon>Eukaryota</taxon>
        <taxon>Sar</taxon>
        <taxon>Stramenopiles</taxon>
        <taxon>Oomycota</taxon>
        <taxon>Peronosporomycetes</taxon>
        <taxon>Pythiales</taxon>
        <taxon>Pythiaceae</taxon>
        <taxon>Pythium</taxon>
    </lineage>
</organism>
<dbReference type="InterPro" id="IPR015940">
    <property type="entry name" value="UBA"/>
</dbReference>
<evidence type="ECO:0000256" key="4">
    <source>
        <dbReference type="ARBA" id="ARBA00023136"/>
    </source>
</evidence>
<feature type="transmembrane region" description="Helical" evidence="5">
    <location>
        <begin position="159"/>
        <end position="184"/>
    </location>
</feature>
<evidence type="ECO:0000256" key="5">
    <source>
        <dbReference type="SAM" id="Phobius"/>
    </source>
</evidence>
<proteinExistence type="predicted"/>
<dbReference type="GO" id="GO:0004252">
    <property type="term" value="F:serine-type endopeptidase activity"/>
    <property type="evidence" value="ECO:0007669"/>
    <property type="project" value="TreeGrafter"/>
</dbReference>
<keyword evidence="8" id="KW-1185">Reference proteome</keyword>
<keyword evidence="4 5" id="KW-0472">Membrane</keyword>
<comment type="subcellular location">
    <subcellularLocation>
        <location evidence="1">Membrane</location>
        <topology evidence="1">Multi-pass membrane protein</topology>
    </subcellularLocation>
</comment>
<dbReference type="Proteomes" id="UP000794436">
    <property type="component" value="Unassembled WGS sequence"/>
</dbReference>
<dbReference type="PROSITE" id="PS50030">
    <property type="entry name" value="UBA"/>
    <property type="match status" value="1"/>
</dbReference>
<feature type="transmembrane region" description="Helical" evidence="5">
    <location>
        <begin position="59"/>
        <end position="79"/>
    </location>
</feature>
<dbReference type="AlphaFoldDB" id="A0A8K1CR85"/>
<comment type="caution">
    <text evidence="7">The sequence shown here is derived from an EMBL/GenBank/DDBJ whole genome shotgun (WGS) entry which is preliminary data.</text>
</comment>
<evidence type="ECO:0000256" key="2">
    <source>
        <dbReference type="ARBA" id="ARBA00022692"/>
    </source>
</evidence>
<dbReference type="PANTHER" id="PTHR43066:SF21">
    <property type="entry name" value="UBIQUITIN-ASSOCIATED DOMAIN-CONTAINING PROTEIN 2"/>
    <property type="match status" value="1"/>
</dbReference>
<dbReference type="SUPFAM" id="SSF46934">
    <property type="entry name" value="UBA-like"/>
    <property type="match status" value="1"/>
</dbReference>
<feature type="transmembrane region" description="Helical" evidence="5">
    <location>
        <begin position="196"/>
        <end position="219"/>
    </location>
</feature>
<keyword evidence="2 5" id="KW-0812">Transmembrane</keyword>
<evidence type="ECO:0000313" key="8">
    <source>
        <dbReference type="Proteomes" id="UP000794436"/>
    </source>
</evidence>
<dbReference type="InterPro" id="IPR009060">
    <property type="entry name" value="UBA-like_sf"/>
</dbReference>